<protein>
    <submittedName>
        <fullName evidence="2">Uncharacterized protein</fullName>
    </submittedName>
</protein>
<name>A0AAW2NRD2_SESRA</name>
<evidence type="ECO:0000313" key="2">
    <source>
        <dbReference type="EMBL" id="KAL0345505.1"/>
    </source>
</evidence>
<feature type="compositionally biased region" description="Basic and acidic residues" evidence="1">
    <location>
        <begin position="7"/>
        <end position="33"/>
    </location>
</feature>
<accession>A0AAW2NRD2</accession>
<dbReference type="EMBL" id="JACGWJ010000019">
    <property type="protein sequence ID" value="KAL0345505.1"/>
    <property type="molecule type" value="Genomic_DNA"/>
</dbReference>
<sequence>MLSSDTSSRKLEEKENAQLKEAKNEATSHRRQMEKELKRLIKESAGHEEALRKVVVEKAGRNYPHLEEGNDFLKAYWASWVDELKKSDEYQQEWRRWRYPFWKMASMPGKSNSWPEKDLDNILGEVEAEVRCPPPTAAID</sequence>
<proteinExistence type="predicted"/>
<dbReference type="AlphaFoldDB" id="A0AAW2NRD2"/>
<evidence type="ECO:0000256" key="1">
    <source>
        <dbReference type="SAM" id="MobiDB-lite"/>
    </source>
</evidence>
<comment type="caution">
    <text evidence="2">The sequence shown here is derived from an EMBL/GenBank/DDBJ whole genome shotgun (WGS) entry which is preliminary data.</text>
</comment>
<gene>
    <name evidence="2" type="ORF">Sradi_4381800</name>
</gene>
<reference evidence="2" key="2">
    <citation type="journal article" date="2024" name="Plant">
        <title>Genomic evolution and insights into agronomic trait innovations of Sesamum species.</title>
        <authorList>
            <person name="Miao H."/>
            <person name="Wang L."/>
            <person name="Qu L."/>
            <person name="Liu H."/>
            <person name="Sun Y."/>
            <person name="Le M."/>
            <person name="Wang Q."/>
            <person name="Wei S."/>
            <person name="Zheng Y."/>
            <person name="Lin W."/>
            <person name="Duan Y."/>
            <person name="Cao H."/>
            <person name="Xiong S."/>
            <person name="Wang X."/>
            <person name="Wei L."/>
            <person name="Li C."/>
            <person name="Ma Q."/>
            <person name="Ju M."/>
            <person name="Zhao R."/>
            <person name="Li G."/>
            <person name="Mu C."/>
            <person name="Tian Q."/>
            <person name="Mei H."/>
            <person name="Zhang T."/>
            <person name="Gao T."/>
            <person name="Zhang H."/>
        </authorList>
    </citation>
    <scope>NUCLEOTIDE SEQUENCE</scope>
    <source>
        <strain evidence="2">G02</strain>
    </source>
</reference>
<reference evidence="2" key="1">
    <citation type="submission" date="2020-06" db="EMBL/GenBank/DDBJ databases">
        <authorList>
            <person name="Li T."/>
            <person name="Hu X."/>
            <person name="Zhang T."/>
            <person name="Song X."/>
            <person name="Zhang H."/>
            <person name="Dai N."/>
            <person name="Sheng W."/>
            <person name="Hou X."/>
            <person name="Wei L."/>
        </authorList>
    </citation>
    <scope>NUCLEOTIDE SEQUENCE</scope>
    <source>
        <strain evidence="2">G02</strain>
        <tissue evidence="2">Leaf</tissue>
    </source>
</reference>
<feature type="region of interest" description="Disordered" evidence="1">
    <location>
        <begin position="1"/>
        <end position="33"/>
    </location>
</feature>
<organism evidence="2">
    <name type="scientific">Sesamum radiatum</name>
    <name type="common">Black benniseed</name>
    <dbReference type="NCBI Taxonomy" id="300843"/>
    <lineage>
        <taxon>Eukaryota</taxon>
        <taxon>Viridiplantae</taxon>
        <taxon>Streptophyta</taxon>
        <taxon>Embryophyta</taxon>
        <taxon>Tracheophyta</taxon>
        <taxon>Spermatophyta</taxon>
        <taxon>Magnoliopsida</taxon>
        <taxon>eudicotyledons</taxon>
        <taxon>Gunneridae</taxon>
        <taxon>Pentapetalae</taxon>
        <taxon>asterids</taxon>
        <taxon>lamiids</taxon>
        <taxon>Lamiales</taxon>
        <taxon>Pedaliaceae</taxon>
        <taxon>Sesamum</taxon>
    </lineage>
</organism>